<dbReference type="Pfam" id="PF00069">
    <property type="entry name" value="Pkinase"/>
    <property type="match status" value="2"/>
</dbReference>
<dbReference type="InterPro" id="IPR000719">
    <property type="entry name" value="Prot_kinase_dom"/>
</dbReference>
<comment type="caution">
    <text evidence="2">The sequence shown here is derived from an EMBL/GenBank/DDBJ whole genome shotgun (WGS) entry which is preliminary data.</text>
</comment>
<proteinExistence type="predicted"/>
<dbReference type="SUPFAM" id="SSF56112">
    <property type="entry name" value="Protein kinase-like (PK-like)"/>
    <property type="match status" value="1"/>
</dbReference>
<organism evidence="2 3">
    <name type="scientific">Reticulomyxa filosa</name>
    <dbReference type="NCBI Taxonomy" id="46433"/>
    <lineage>
        <taxon>Eukaryota</taxon>
        <taxon>Sar</taxon>
        <taxon>Rhizaria</taxon>
        <taxon>Retaria</taxon>
        <taxon>Foraminifera</taxon>
        <taxon>Monothalamids</taxon>
        <taxon>Reticulomyxidae</taxon>
        <taxon>Reticulomyxa</taxon>
    </lineage>
</organism>
<evidence type="ECO:0000313" key="2">
    <source>
        <dbReference type="EMBL" id="ETO19475.1"/>
    </source>
</evidence>
<gene>
    <name evidence="2" type="ORF">RFI_17755</name>
</gene>
<dbReference type="OrthoDB" id="40902at2759"/>
<dbReference type="PANTHER" id="PTHR24347">
    <property type="entry name" value="SERINE/THREONINE-PROTEIN KINASE"/>
    <property type="match status" value="1"/>
</dbReference>
<dbReference type="Proteomes" id="UP000023152">
    <property type="component" value="Unassembled WGS sequence"/>
</dbReference>
<feature type="domain" description="Protein kinase" evidence="1">
    <location>
        <begin position="50"/>
        <end position="381"/>
    </location>
</feature>
<sequence>MNTNKQLIDTLMLRWKGQENALLQYVDSKFPLLKQKKNVQLTFGYFKKSYEVYNQIGCGNYGVVRHCVRKQDKHHFSAKFVNKDKLDVDELTGILEELFVLRSLPKHPNIMCLYDVFESKSTIIFILSLLRGGEMLDRIYFHRNKPDFGEKQAAHIFKQVLSALQFMHERGMVHRDIKAEHVMFERQSKEYGTVCIIDFGLAVQLREATNSNICRKPQVMNTNSASGTESSTPITASPNTTLTPASEVSTAGGTEIVAFGGTNSCKERSWLSINEFAGTPEYMAPEIYCNYKFNQCIDMWSSGCVLYALLCGIIPFRFDSKRNFQNLEQSIVHPDWNKLIDENNFWKQNISESAKDLIKGLLNPKMKDRLTAKAALQHPWFAQAEISNQKCPNLIMINSISS</sequence>
<name>X6MZM5_RETFI</name>
<accession>X6MZM5</accession>
<dbReference type="EMBL" id="ASPP01013634">
    <property type="protein sequence ID" value="ETO19475.1"/>
    <property type="molecule type" value="Genomic_DNA"/>
</dbReference>
<reference evidence="2 3" key="1">
    <citation type="journal article" date="2013" name="Curr. Biol.">
        <title>The Genome of the Foraminiferan Reticulomyxa filosa.</title>
        <authorList>
            <person name="Glockner G."/>
            <person name="Hulsmann N."/>
            <person name="Schleicher M."/>
            <person name="Noegel A.A."/>
            <person name="Eichinger L."/>
            <person name="Gallinger C."/>
            <person name="Pawlowski J."/>
            <person name="Sierra R."/>
            <person name="Euteneuer U."/>
            <person name="Pillet L."/>
            <person name="Moustafa A."/>
            <person name="Platzer M."/>
            <person name="Groth M."/>
            <person name="Szafranski K."/>
            <person name="Schliwa M."/>
        </authorList>
    </citation>
    <scope>NUCLEOTIDE SEQUENCE [LARGE SCALE GENOMIC DNA]</scope>
</reference>
<dbReference type="GO" id="GO:0005524">
    <property type="term" value="F:ATP binding"/>
    <property type="evidence" value="ECO:0007669"/>
    <property type="project" value="InterPro"/>
</dbReference>
<dbReference type="AlphaFoldDB" id="X6MZM5"/>
<dbReference type="GO" id="GO:0004672">
    <property type="term" value="F:protein kinase activity"/>
    <property type="evidence" value="ECO:0007669"/>
    <property type="project" value="InterPro"/>
</dbReference>
<dbReference type="Gene3D" id="1.10.510.10">
    <property type="entry name" value="Transferase(Phosphotransferase) domain 1"/>
    <property type="match status" value="1"/>
</dbReference>
<dbReference type="InterPro" id="IPR011009">
    <property type="entry name" value="Kinase-like_dom_sf"/>
</dbReference>
<evidence type="ECO:0000259" key="1">
    <source>
        <dbReference type="PROSITE" id="PS50011"/>
    </source>
</evidence>
<dbReference type="Gene3D" id="3.30.200.20">
    <property type="entry name" value="Phosphorylase Kinase, domain 1"/>
    <property type="match status" value="1"/>
</dbReference>
<protein>
    <recommendedName>
        <fullName evidence="1">Protein kinase domain-containing protein</fullName>
    </recommendedName>
</protein>
<keyword evidence="3" id="KW-1185">Reference proteome</keyword>
<dbReference type="PROSITE" id="PS50011">
    <property type="entry name" value="PROTEIN_KINASE_DOM"/>
    <property type="match status" value="1"/>
</dbReference>
<evidence type="ECO:0000313" key="3">
    <source>
        <dbReference type="Proteomes" id="UP000023152"/>
    </source>
</evidence>